<dbReference type="InterPro" id="IPR000120">
    <property type="entry name" value="Amidase"/>
</dbReference>
<accession>A0ABV8Q3M7</accession>
<gene>
    <name evidence="3" type="ORF">ACFOYW_02470</name>
</gene>
<dbReference type="PROSITE" id="PS00571">
    <property type="entry name" value="AMIDASES"/>
    <property type="match status" value="1"/>
</dbReference>
<evidence type="ECO:0000313" key="3">
    <source>
        <dbReference type="EMBL" id="MFC4242223.1"/>
    </source>
</evidence>
<dbReference type="InterPro" id="IPR036928">
    <property type="entry name" value="AS_sf"/>
</dbReference>
<keyword evidence="4" id="KW-1185">Reference proteome</keyword>
<proteinExistence type="inferred from homology"/>
<dbReference type="Proteomes" id="UP001595900">
    <property type="component" value="Unassembled WGS sequence"/>
</dbReference>
<dbReference type="InterPro" id="IPR020556">
    <property type="entry name" value="Amidase_CS"/>
</dbReference>
<dbReference type="RefSeq" id="WP_390227028.1">
    <property type="nucleotide sequence ID" value="NZ_JBHSCN010000002.1"/>
</dbReference>
<feature type="domain" description="Amidase" evidence="2">
    <location>
        <begin position="31"/>
        <end position="389"/>
    </location>
</feature>
<dbReference type="Gene3D" id="3.90.1300.10">
    <property type="entry name" value="Amidase signature (AS) domain"/>
    <property type="match status" value="1"/>
</dbReference>
<organism evidence="3 4">
    <name type="scientific">Gryllotalpicola reticulitermitis</name>
    <dbReference type="NCBI Taxonomy" id="1184153"/>
    <lineage>
        <taxon>Bacteria</taxon>
        <taxon>Bacillati</taxon>
        <taxon>Actinomycetota</taxon>
        <taxon>Actinomycetes</taxon>
        <taxon>Micrococcales</taxon>
        <taxon>Microbacteriaceae</taxon>
        <taxon>Gryllotalpicola</taxon>
    </lineage>
</organism>
<evidence type="ECO:0000256" key="1">
    <source>
        <dbReference type="ARBA" id="ARBA00009199"/>
    </source>
</evidence>
<reference evidence="4" key="1">
    <citation type="journal article" date="2019" name="Int. J. Syst. Evol. Microbiol.">
        <title>The Global Catalogue of Microorganisms (GCM) 10K type strain sequencing project: providing services to taxonomists for standard genome sequencing and annotation.</title>
        <authorList>
            <consortium name="The Broad Institute Genomics Platform"/>
            <consortium name="The Broad Institute Genome Sequencing Center for Infectious Disease"/>
            <person name="Wu L."/>
            <person name="Ma J."/>
        </authorList>
    </citation>
    <scope>NUCLEOTIDE SEQUENCE [LARGE SCALE GENOMIC DNA]</scope>
    <source>
        <strain evidence="4">CGMCC 1.10363</strain>
    </source>
</reference>
<comment type="caution">
    <text evidence="3">The sequence shown here is derived from an EMBL/GenBank/DDBJ whole genome shotgun (WGS) entry which is preliminary data.</text>
</comment>
<sequence>MSDPQSIREAISTRGRPLNAVVTVLPAPDHEPAGPLAGLPVAVKDMIDIAGQPRGNGNPEDMAGPPAQADAPIISRLRELGADIAATTALLEYAAGAQHPLLPEARNPVAPHLTAGGSSGGSAALVGTGAVPAALGTDTGGSIRLPAHYCGVVGFKPSFGLLPVAGVQPLSPSLDHVGFLTSDVATAIRLFTALTGTAVPLADGGLRFGVLSSQLGDARLEPGIRASVEAAIARLAHRADVIDVGGAPLDLLNEPLGPIIRYESWQVHGETMTAHPDHFGATTARMLRAAAGVTREDYADALERRTTLLGPAAALLRDVDVLVGPAAPYAAPEISPPVDTPEGEIEGIFSGPYNATGQPAIVIPCGLTTDGLPVGLQLAAPRGEDARLLAAALFAEEALSVGGNVIV</sequence>
<dbReference type="InterPro" id="IPR023631">
    <property type="entry name" value="Amidase_dom"/>
</dbReference>
<protein>
    <submittedName>
        <fullName evidence="3">Amidase</fullName>
    </submittedName>
</protein>
<evidence type="ECO:0000313" key="4">
    <source>
        <dbReference type="Proteomes" id="UP001595900"/>
    </source>
</evidence>
<dbReference type="SUPFAM" id="SSF75304">
    <property type="entry name" value="Amidase signature (AS) enzymes"/>
    <property type="match status" value="1"/>
</dbReference>
<comment type="similarity">
    <text evidence="1">Belongs to the amidase family.</text>
</comment>
<evidence type="ECO:0000259" key="2">
    <source>
        <dbReference type="Pfam" id="PF01425"/>
    </source>
</evidence>
<dbReference type="EMBL" id="JBHSCN010000002">
    <property type="protein sequence ID" value="MFC4242223.1"/>
    <property type="molecule type" value="Genomic_DNA"/>
</dbReference>
<dbReference type="PANTHER" id="PTHR11895">
    <property type="entry name" value="TRANSAMIDASE"/>
    <property type="match status" value="1"/>
</dbReference>
<dbReference type="Pfam" id="PF01425">
    <property type="entry name" value="Amidase"/>
    <property type="match status" value="1"/>
</dbReference>
<name>A0ABV8Q3M7_9MICO</name>
<dbReference type="PANTHER" id="PTHR11895:SF7">
    <property type="entry name" value="GLUTAMYL-TRNA(GLN) AMIDOTRANSFERASE SUBUNIT A, MITOCHONDRIAL"/>
    <property type="match status" value="1"/>
</dbReference>